<dbReference type="Proteomes" id="UP000019678">
    <property type="component" value="Unassembled WGS sequence"/>
</dbReference>
<dbReference type="AlphaFoldDB" id="A0A017T3D1"/>
<comment type="caution">
    <text evidence="1">The sequence shown here is derived from an EMBL/GenBank/DDBJ whole genome shotgun (WGS) entry which is preliminary data.</text>
</comment>
<dbReference type="RefSeq" id="WP_044245321.1">
    <property type="nucleotide sequence ID" value="NZ_ASRX01000042.1"/>
</dbReference>
<gene>
    <name evidence="1" type="ORF">CAP_5194</name>
</gene>
<proteinExistence type="predicted"/>
<dbReference type="eggNOG" id="ENOG5032600">
    <property type="taxonomic scope" value="Bacteria"/>
</dbReference>
<organism evidence="1 2">
    <name type="scientific">Chondromyces apiculatus DSM 436</name>
    <dbReference type="NCBI Taxonomy" id="1192034"/>
    <lineage>
        <taxon>Bacteria</taxon>
        <taxon>Pseudomonadati</taxon>
        <taxon>Myxococcota</taxon>
        <taxon>Polyangia</taxon>
        <taxon>Polyangiales</taxon>
        <taxon>Polyangiaceae</taxon>
        <taxon>Chondromyces</taxon>
    </lineage>
</organism>
<dbReference type="OrthoDB" id="5511546at2"/>
<protein>
    <submittedName>
        <fullName evidence="1">Uncharacterized protein</fullName>
    </submittedName>
</protein>
<reference evidence="1 2" key="1">
    <citation type="submission" date="2013-05" db="EMBL/GenBank/DDBJ databases">
        <title>Genome assembly of Chondromyces apiculatus DSM 436.</title>
        <authorList>
            <person name="Sharma G."/>
            <person name="Khatri I."/>
            <person name="Kaur C."/>
            <person name="Mayilraj S."/>
            <person name="Subramanian S."/>
        </authorList>
    </citation>
    <scope>NUCLEOTIDE SEQUENCE [LARGE SCALE GENOMIC DNA]</scope>
    <source>
        <strain evidence="1 2">DSM 436</strain>
    </source>
</reference>
<dbReference type="EMBL" id="ASRX01000042">
    <property type="protein sequence ID" value="EYF03764.1"/>
    <property type="molecule type" value="Genomic_DNA"/>
</dbReference>
<evidence type="ECO:0000313" key="1">
    <source>
        <dbReference type="EMBL" id="EYF03764.1"/>
    </source>
</evidence>
<keyword evidence="2" id="KW-1185">Reference proteome</keyword>
<name>A0A017T3D1_9BACT</name>
<accession>A0A017T3D1</accession>
<evidence type="ECO:0000313" key="2">
    <source>
        <dbReference type="Proteomes" id="UP000019678"/>
    </source>
</evidence>
<sequence>MNERVTAEDVQALPAGQKLELSLKDDTVFYFDYRKPIDFARVEMTAGDHKFTMEQHIGDLQNVDYGTSVPVDLTDSPDNQFRISSNPANFGQLTADEVEVLKREGYFYKELSSDQAKAQTTGENCTYGTCEVCGPPPGAESCNWSPSSPCVCTYELHEWCD</sequence>